<feature type="compositionally biased region" description="Polar residues" evidence="1">
    <location>
        <begin position="1113"/>
        <end position="1125"/>
    </location>
</feature>
<dbReference type="HOGENOM" id="CLU_256747_0_0_1"/>
<feature type="compositionally biased region" description="Polar residues" evidence="1">
    <location>
        <begin position="1317"/>
        <end position="1333"/>
    </location>
</feature>
<organism evidence="2 3">
    <name type="scientific">Leishmania major</name>
    <dbReference type="NCBI Taxonomy" id="5664"/>
    <lineage>
        <taxon>Eukaryota</taxon>
        <taxon>Discoba</taxon>
        <taxon>Euglenozoa</taxon>
        <taxon>Kinetoplastea</taxon>
        <taxon>Metakinetoplastina</taxon>
        <taxon>Trypanosomatida</taxon>
        <taxon>Trypanosomatidae</taxon>
        <taxon>Leishmaniinae</taxon>
        <taxon>Leishmania</taxon>
    </lineage>
</organism>
<dbReference type="VEuPathDB" id="TriTrypDB:LmjF.34.2640"/>
<dbReference type="KEGG" id="lma:LMJF_34_2640"/>
<proteinExistence type="predicted"/>
<protein>
    <submittedName>
        <fullName evidence="2">Uncharacterized protein</fullName>
    </submittedName>
</protein>
<evidence type="ECO:0000256" key="1">
    <source>
        <dbReference type="SAM" id="MobiDB-lite"/>
    </source>
</evidence>
<dbReference type="Proteomes" id="UP000000542">
    <property type="component" value="Chromosome 34"/>
</dbReference>
<name>Q4Q2T1_LEIMA</name>
<feature type="compositionally biased region" description="Pro residues" evidence="1">
    <location>
        <begin position="1279"/>
        <end position="1293"/>
    </location>
</feature>
<accession>Q4Q2T1</accession>
<dbReference type="VEuPathDB" id="TriTrypDB:LMJLV39_340031800"/>
<keyword evidence="3" id="KW-1185">Reference proteome</keyword>
<feature type="region of interest" description="Disordered" evidence="1">
    <location>
        <begin position="741"/>
        <end position="760"/>
    </location>
</feature>
<dbReference type="RefSeq" id="XP_001686367.1">
    <property type="nucleotide sequence ID" value="XM_001686315.1"/>
</dbReference>
<feature type="region of interest" description="Disordered" evidence="1">
    <location>
        <begin position="1208"/>
        <end position="1253"/>
    </location>
</feature>
<dbReference type="VEuPathDB" id="TriTrypDB:LMJSD75_340031900"/>
<feature type="region of interest" description="Disordered" evidence="1">
    <location>
        <begin position="1067"/>
        <end position="1158"/>
    </location>
</feature>
<reference evidence="2 3" key="1">
    <citation type="journal article" date="2005" name="Science">
        <title>The genome of the kinetoplastid parasite, Leishmania major.</title>
        <authorList>
            <person name="Ivens A.C."/>
            <person name="Peacock C.S."/>
            <person name="Worthey E.A."/>
            <person name="Murphy L."/>
            <person name="Aggarwal G."/>
            <person name="Berriman M."/>
            <person name="Sisk E."/>
            <person name="Rajandream M.A."/>
            <person name="Adlem E."/>
            <person name="Aert R."/>
            <person name="Anupama A."/>
            <person name="Apostolou Z."/>
            <person name="Attipoe P."/>
            <person name="Bason N."/>
            <person name="Bauser C."/>
            <person name="Beck A."/>
            <person name="Beverley S.M."/>
            <person name="Bianchettin G."/>
            <person name="Borzym K."/>
            <person name="Bothe G."/>
            <person name="Bruschi C.V."/>
            <person name="Collins M."/>
            <person name="Cadag E."/>
            <person name="Ciarloni L."/>
            <person name="Clayton C."/>
            <person name="Coulson R.M."/>
            <person name="Cronin A."/>
            <person name="Cruz A.K."/>
            <person name="Davies R.M."/>
            <person name="De Gaudenzi J."/>
            <person name="Dobson D.E."/>
            <person name="Duesterhoeft A."/>
            <person name="Fazelina G."/>
            <person name="Fosker N."/>
            <person name="Frasch A.C."/>
            <person name="Fraser A."/>
            <person name="Fuchs M."/>
            <person name="Gabel C."/>
            <person name="Goble A."/>
            <person name="Goffeau A."/>
            <person name="Harris D."/>
            <person name="Hertz-Fowler C."/>
            <person name="Hilbert H."/>
            <person name="Horn D."/>
            <person name="Huang Y."/>
            <person name="Klages S."/>
            <person name="Knights A."/>
            <person name="Kube M."/>
            <person name="Larke N."/>
            <person name="Litvin L."/>
            <person name="Lord A."/>
            <person name="Louie T."/>
            <person name="Marra M."/>
            <person name="Masuy D."/>
            <person name="Matthews K."/>
            <person name="Michaeli S."/>
            <person name="Mottram J.C."/>
            <person name="Muller-Auer S."/>
            <person name="Munden H."/>
            <person name="Nelson S."/>
            <person name="Norbertczak H."/>
            <person name="Oliver K."/>
            <person name="O'neil S."/>
            <person name="Pentony M."/>
            <person name="Pohl T.M."/>
            <person name="Price C."/>
            <person name="Purnelle B."/>
            <person name="Quail M.A."/>
            <person name="Rabbinowitsch E."/>
            <person name="Reinhardt R."/>
            <person name="Rieger M."/>
            <person name="Rinta J."/>
            <person name="Robben J."/>
            <person name="Robertson L."/>
            <person name="Ruiz J.C."/>
            <person name="Rutter S."/>
            <person name="Saunders D."/>
            <person name="Schafer M."/>
            <person name="Schein J."/>
            <person name="Schwartz D.C."/>
            <person name="Seeger K."/>
            <person name="Seyler A."/>
            <person name="Sharp S."/>
            <person name="Shin H."/>
            <person name="Sivam D."/>
            <person name="Squares R."/>
            <person name="Squares S."/>
            <person name="Tosato V."/>
            <person name="Vogt C."/>
            <person name="Volckaert G."/>
            <person name="Wambutt R."/>
            <person name="Warren T."/>
            <person name="Wedler H."/>
            <person name="Woodward J."/>
            <person name="Zhou S."/>
            <person name="Zimmermann W."/>
            <person name="Smith D.F."/>
            <person name="Blackwell J.M."/>
            <person name="Stuart K.D."/>
            <person name="Barrell B."/>
            <person name="Myler P.J."/>
        </authorList>
    </citation>
    <scope>NUCLEOTIDE SEQUENCE [LARGE SCALE GENOMIC DNA]</scope>
    <source>
        <strain evidence="3">MHOM/IL/81/Friedlin</strain>
    </source>
</reference>
<gene>
    <name evidence="2" type="ORF">LMJF_34_2640</name>
</gene>
<feature type="compositionally biased region" description="Low complexity" evidence="1">
    <location>
        <begin position="1131"/>
        <end position="1140"/>
    </location>
</feature>
<dbReference type="InParanoid" id="Q4Q2T1"/>
<evidence type="ECO:0000313" key="3">
    <source>
        <dbReference type="Proteomes" id="UP000000542"/>
    </source>
</evidence>
<feature type="region of interest" description="Disordered" evidence="1">
    <location>
        <begin position="991"/>
        <end position="1047"/>
    </location>
</feature>
<feature type="compositionally biased region" description="Low complexity" evidence="1">
    <location>
        <begin position="1081"/>
        <end position="1092"/>
    </location>
</feature>
<sequence length="1365" mass="145215">MCLRGCGTETKDQQASLPGEVLHITHFSGEASQTPACCTVGTLYDTLAHAQGCSLTAPPSLEVFFVRLASFAPLFLCLTPTSHPGSAARQDSAEMLLEYCAGMTASLYSTLHPFMRRLLRDVRVSWQPWLSSPKIARVIAAAAAGGSADGDWGYERSVPEHVSPSSVCDSADSSLEALRCLPGDGGRSGTRAGKHRYVCTSQDAVTAENAWQPLLEHVPPFFVATARVQASLRRAYSDAKALRLLDAWSSQSRLHATAPLDVVAHAECRNPSRLRCKDSRCDGPYVEASPCGTAIRAPSPEQCLQAGCPAWLLYKPQHAPATLHEKYMLSHCVDDCGPWLMHMALALVCAVVPSTSQPLSVVRQIFSDHQRQQCSLWQQERYSEKAIEAADGLDIAPAAAHAACASFFPCVEVLLDHPQLAFAVQVTERSTGCVCARFPVPSEAGARTAAPSNRLQELQVQLHPSFSHAQRGRADAALSVLEKTHRITVLAEVPRPQHKRDAPFDISHVCAVRFHDARDGVLTESLEALLQLLEKELATTLAAGSVSDAEQAFFLGVSEVAGLGDEAPIRRDASTTVHGARYAPESPRLVLLLTAVHSDSRVMDVIAVEGRTLCSQLRRMRADDATTSGTDEEQVAATKDRLLPVLARVLQSPTLVKVLPSSAFVEDSLCGAHLLRQRGPSAVRWLLDSLRSEALTSVCSLEHIAHYVGYPVDGVMPLTLTSEADSLLASTILSRYRSAIDTTTTPQGSGSGGETRGSALEQSTSARVICGAATVSLAGSLLLQNHAQEHPLHMPHEERGKHNDGSATESTLGMTLLCALQRWAREPTLARQHGLALRLERFQRWLAHATAGNVDDLIAHSRASSDAAARHLPMGFAAEQRCLGGREVTLRDLVSRFGPEPLPSPCWMRGRQTAHSRKVKRGCCDAGVATVKDTGDQIVKAKRSDSEERPSLPFPAELSASEGHVDVDALVHDALVREAAAVLQAVARHASPTKIADSDAATSTPLHNDAGLPLTPKEASTDAACSRLPSPPCSPRSDACATSGAGAPVEEDSLQSYLSTLFDEADARPTATTSLQRPGPAAQSSALTSSAQRPEGETTGADPVGAPNMVPSLRSTTAVSGATDLSTDHLPAAPASHPAACGFEGSGRDDPPTAKAPVSSTLALPMGFLYGPASVITTSKSFAAPRLASAKSGAGELSHPLNFPVSPGLYGSREAPRQGWPPPPNQSASIMESAKSAPSSRQSPSEVLTTYHPPSLDANFAPVARFDRFAPWRQSAPSAPNPQDSPPSPPPQSPFSSPCAMPSTCQNESAQPPRPASLSSATPTGSSLQTFFSFDSKDAERLRLRSLLVDTLRGTTKRPPPSPRR</sequence>
<dbReference type="OMA" id="RVSWQPW"/>
<dbReference type="GeneID" id="5655036"/>
<feature type="region of interest" description="Disordered" evidence="1">
    <location>
        <begin position="1273"/>
        <end position="1335"/>
    </location>
</feature>
<feature type="compositionally biased region" description="Polar residues" evidence="1">
    <location>
        <begin position="1226"/>
        <end position="1248"/>
    </location>
</feature>
<dbReference type="EMBL" id="FR796430">
    <property type="protein sequence ID" value="CAJ07984.1"/>
    <property type="molecule type" value="Genomic_DNA"/>
</dbReference>
<dbReference type="VEuPathDB" id="TriTrypDB:LMJFC_340035600"/>
<evidence type="ECO:0000313" key="2">
    <source>
        <dbReference type="EMBL" id="CAJ07984.1"/>
    </source>
</evidence>
<reference evidence="2 3" key="2">
    <citation type="journal article" date="2011" name="Genome Res.">
        <title>Chromosome and gene copy number variation allow major structural change between species and strains of Leishmania.</title>
        <authorList>
            <person name="Rogers M.B."/>
            <person name="Hilley J.D."/>
            <person name="Dickens N.J."/>
            <person name="Wilkes J."/>
            <person name="Bates P.A."/>
            <person name="Depledge D.P."/>
            <person name="Harris D."/>
            <person name="Her Y."/>
            <person name="Herzyk P."/>
            <person name="Imamura H."/>
            <person name="Otto T.D."/>
            <person name="Sanders M."/>
            <person name="Seeger K."/>
            <person name="Dujardin J.C."/>
            <person name="Berriman M."/>
            <person name="Smith D.F."/>
            <person name="Hertz-Fowler C."/>
            <person name="Mottram J.C."/>
        </authorList>
    </citation>
    <scope>NUCLEOTIDE SEQUENCE [LARGE SCALE GENOMIC DNA]</scope>
    <source>
        <strain evidence="3">MHOM/IL/81/Friedlin</strain>
    </source>
</reference>